<evidence type="ECO:0000313" key="2">
    <source>
        <dbReference type="Proteomes" id="UP000053676"/>
    </source>
</evidence>
<gene>
    <name evidence="1" type="ORF">NECAME_04136</name>
</gene>
<organism evidence="1 2">
    <name type="scientific">Necator americanus</name>
    <name type="common">Human hookworm</name>
    <dbReference type="NCBI Taxonomy" id="51031"/>
    <lineage>
        <taxon>Eukaryota</taxon>
        <taxon>Metazoa</taxon>
        <taxon>Ecdysozoa</taxon>
        <taxon>Nematoda</taxon>
        <taxon>Chromadorea</taxon>
        <taxon>Rhabditida</taxon>
        <taxon>Rhabditina</taxon>
        <taxon>Rhabditomorpha</taxon>
        <taxon>Strongyloidea</taxon>
        <taxon>Ancylostomatidae</taxon>
        <taxon>Bunostominae</taxon>
        <taxon>Necator</taxon>
    </lineage>
</organism>
<name>W2SZG7_NECAM</name>
<protein>
    <submittedName>
        <fullName evidence="1">Uncharacterized protein</fullName>
    </submittedName>
</protein>
<accession>W2SZG7</accession>
<dbReference type="AlphaFoldDB" id="W2SZG7"/>
<reference evidence="2" key="1">
    <citation type="journal article" date="2014" name="Nat. Genet.">
        <title>Genome of the human hookworm Necator americanus.</title>
        <authorList>
            <person name="Tang Y.T."/>
            <person name="Gao X."/>
            <person name="Rosa B.A."/>
            <person name="Abubucker S."/>
            <person name="Hallsworth-Pepin K."/>
            <person name="Martin J."/>
            <person name="Tyagi R."/>
            <person name="Heizer E."/>
            <person name="Zhang X."/>
            <person name="Bhonagiri-Palsikar V."/>
            <person name="Minx P."/>
            <person name="Warren W.C."/>
            <person name="Wang Q."/>
            <person name="Zhan B."/>
            <person name="Hotez P.J."/>
            <person name="Sternberg P.W."/>
            <person name="Dougall A."/>
            <person name="Gaze S.T."/>
            <person name="Mulvenna J."/>
            <person name="Sotillo J."/>
            <person name="Ranganathan S."/>
            <person name="Rabelo E.M."/>
            <person name="Wilson R.K."/>
            <person name="Felgner P.L."/>
            <person name="Bethony J."/>
            <person name="Hawdon J.M."/>
            <person name="Gasser R.B."/>
            <person name="Loukas A."/>
            <person name="Mitreva M."/>
        </authorList>
    </citation>
    <scope>NUCLEOTIDE SEQUENCE [LARGE SCALE GENOMIC DNA]</scope>
</reference>
<dbReference type="STRING" id="51031.W2SZG7"/>
<dbReference type="Proteomes" id="UP000053676">
    <property type="component" value="Unassembled WGS sequence"/>
</dbReference>
<sequence length="65" mass="7201">MLKDAYFSAKQKYSEAIAYAMTVGKFRNMAINAGVERGGSFTNLLISSSWCSGPMCSFDRDMDMV</sequence>
<dbReference type="EMBL" id="KI660387">
    <property type="protein sequence ID" value="ETN74107.1"/>
    <property type="molecule type" value="Genomic_DNA"/>
</dbReference>
<evidence type="ECO:0000313" key="1">
    <source>
        <dbReference type="EMBL" id="ETN74107.1"/>
    </source>
</evidence>
<keyword evidence="2" id="KW-1185">Reference proteome</keyword>
<proteinExistence type="predicted"/>
<dbReference type="KEGG" id="nai:NECAME_04136"/>
<dbReference type="OrthoDB" id="270167at2759"/>